<organism evidence="2 3">
    <name type="scientific">Thalassobacillus hwangdonensis</name>
    <dbReference type="NCBI Taxonomy" id="546108"/>
    <lineage>
        <taxon>Bacteria</taxon>
        <taxon>Bacillati</taxon>
        <taxon>Bacillota</taxon>
        <taxon>Bacilli</taxon>
        <taxon>Bacillales</taxon>
        <taxon>Bacillaceae</taxon>
        <taxon>Thalassobacillus</taxon>
    </lineage>
</organism>
<gene>
    <name evidence="2" type="ORF">ACFQ2J_17295</name>
</gene>
<dbReference type="InterPro" id="IPR037523">
    <property type="entry name" value="VOC_core"/>
</dbReference>
<protein>
    <submittedName>
        <fullName evidence="2">VOC family protein</fullName>
    </submittedName>
</protein>
<accession>A0ABW3L867</accession>
<name>A0ABW3L867_9BACI</name>
<feature type="domain" description="VOC" evidence="1">
    <location>
        <begin position="6"/>
        <end position="110"/>
    </location>
</feature>
<keyword evidence="3" id="KW-1185">Reference proteome</keyword>
<dbReference type="RefSeq" id="WP_386063526.1">
    <property type="nucleotide sequence ID" value="NZ_JBHTKL010000006.1"/>
</dbReference>
<dbReference type="PANTHER" id="PTHR33993">
    <property type="entry name" value="GLYOXALASE-RELATED"/>
    <property type="match status" value="1"/>
</dbReference>
<dbReference type="InterPro" id="IPR004360">
    <property type="entry name" value="Glyas_Fos-R_dOase_dom"/>
</dbReference>
<dbReference type="Pfam" id="PF00903">
    <property type="entry name" value="Glyoxalase"/>
    <property type="match status" value="1"/>
</dbReference>
<dbReference type="PANTHER" id="PTHR33993:SF5">
    <property type="entry name" value="GLYOXALASE"/>
    <property type="match status" value="1"/>
</dbReference>
<dbReference type="PROSITE" id="PS51819">
    <property type="entry name" value="VOC"/>
    <property type="match status" value="1"/>
</dbReference>
<reference evidence="3" key="1">
    <citation type="journal article" date="2019" name="Int. J. Syst. Evol. Microbiol.">
        <title>The Global Catalogue of Microorganisms (GCM) 10K type strain sequencing project: providing services to taxonomists for standard genome sequencing and annotation.</title>
        <authorList>
            <consortium name="The Broad Institute Genomics Platform"/>
            <consortium name="The Broad Institute Genome Sequencing Center for Infectious Disease"/>
            <person name="Wu L."/>
            <person name="Ma J."/>
        </authorList>
    </citation>
    <scope>NUCLEOTIDE SEQUENCE [LARGE SCALE GENOMIC DNA]</scope>
    <source>
        <strain evidence="3">CCUG 56607</strain>
    </source>
</reference>
<dbReference type="InterPro" id="IPR029068">
    <property type="entry name" value="Glyas_Bleomycin-R_OHBP_Dase"/>
</dbReference>
<proteinExistence type="predicted"/>
<dbReference type="EMBL" id="JBHTKL010000006">
    <property type="protein sequence ID" value="MFD1020948.1"/>
    <property type="molecule type" value="Genomic_DNA"/>
</dbReference>
<comment type="caution">
    <text evidence="2">The sequence shown here is derived from an EMBL/GenBank/DDBJ whole genome shotgun (WGS) entry which is preliminary data.</text>
</comment>
<evidence type="ECO:0000313" key="2">
    <source>
        <dbReference type="EMBL" id="MFD1020948.1"/>
    </source>
</evidence>
<dbReference type="SUPFAM" id="SSF54593">
    <property type="entry name" value="Glyoxalase/Bleomycin resistance protein/Dihydroxybiphenyl dioxygenase"/>
    <property type="match status" value="1"/>
</dbReference>
<evidence type="ECO:0000313" key="3">
    <source>
        <dbReference type="Proteomes" id="UP001596990"/>
    </source>
</evidence>
<dbReference type="Gene3D" id="3.10.180.10">
    <property type="entry name" value="2,3-Dihydroxybiphenyl 1,2-Dioxygenase, domain 1"/>
    <property type="match status" value="1"/>
</dbReference>
<dbReference type="Proteomes" id="UP001596990">
    <property type="component" value="Unassembled WGS sequence"/>
</dbReference>
<dbReference type="InterPro" id="IPR052164">
    <property type="entry name" value="Anthracycline_SecMetBiosynth"/>
</dbReference>
<sequence>MAGITGLGGVFLNIDSDVKKLVDWYRDVLELDVSEYGINFLNPNTFTLITFANKEGGHTKLNFTVDDLDAFMEKLVQKQVKVIQEVQEYDYGKFARIEDVSGNMVELWEPFEDNYREMVEKEMETYNSNKK</sequence>
<evidence type="ECO:0000259" key="1">
    <source>
        <dbReference type="PROSITE" id="PS51819"/>
    </source>
</evidence>